<accession>A0A0B6ZVF6</accession>
<dbReference type="AlphaFoldDB" id="A0A0B6ZVF6"/>
<feature type="non-terminal residue" evidence="1">
    <location>
        <position position="125"/>
    </location>
</feature>
<gene>
    <name evidence="1" type="primary">ORF82952</name>
</gene>
<reference evidence="1" key="1">
    <citation type="submission" date="2014-12" db="EMBL/GenBank/DDBJ databases">
        <title>Insight into the proteome of Arion vulgaris.</title>
        <authorList>
            <person name="Aradska J."/>
            <person name="Bulat T."/>
            <person name="Smidak R."/>
            <person name="Sarate P."/>
            <person name="Gangsoo J."/>
            <person name="Sialana F."/>
            <person name="Bilban M."/>
            <person name="Lubec G."/>
        </authorList>
    </citation>
    <scope>NUCLEOTIDE SEQUENCE</scope>
    <source>
        <tissue evidence="1">Skin</tissue>
    </source>
</reference>
<organism evidence="1">
    <name type="scientific">Arion vulgaris</name>
    <dbReference type="NCBI Taxonomy" id="1028688"/>
    <lineage>
        <taxon>Eukaryota</taxon>
        <taxon>Metazoa</taxon>
        <taxon>Spiralia</taxon>
        <taxon>Lophotrochozoa</taxon>
        <taxon>Mollusca</taxon>
        <taxon>Gastropoda</taxon>
        <taxon>Heterobranchia</taxon>
        <taxon>Euthyneura</taxon>
        <taxon>Panpulmonata</taxon>
        <taxon>Eupulmonata</taxon>
        <taxon>Stylommatophora</taxon>
        <taxon>Helicina</taxon>
        <taxon>Arionoidea</taxon>
        <taxon>Arionidae</taxon>
        <taxon>Arion</taxon>
    </lineage>
</organism>
<sequence length="125" mass="13272">MNVNTENVVVTVPTPADASLTAVDTIVPVSAIGHVLMSAMPAPKYQAPSRSRRILTADSSLVPARRSSTRSIKRKKFDDELVESSLVKTERGRLKASNALALSPAASGVYLGHSVQSSHGQFMPS</sequence>
<proteinExistence type="predicted"/>
<protein>
    <submittedName>
        <fullName evidence="1">Uncharacterized protein</fullName>
    </submittedName>
</protein>
<evidence type="ECO:0000313" key="1">
    <source>
        <dbReference type="EMBL" id="CEK72553.1"/>
    </source>
</evidence>
<name>A0A0B6ZVF6_9EUPU</name>
<dbReference type="EMBL" id="HACG01025688">
    <property type="protein sequence ID" value="CEK72553.1"/>
    <property type="molecule type" value="Transcribed_RNA"/>
</dbReference>